<proteinExistence type="predicted"/>
<name>A0A2L2XAC9_9FIRM</name>
<gene>
    <name evidence="1" type="ORF">DCCM_2326</name>
</gene>
<sequence>MNGKYKDFAEYMARQAAESGLSDREFMIKLCIGFHDGYAKKYGRATYGKQ</sequence>
<protein>
    <submittedName>
        <fullName evidence="1">Uncharacterized protein</fullName>
    </submittedName>
</protein>
<evidence type="ECO:0000313" key="2">
    <source>
        <dbReference type="Proteomes" id="UP000239549"/>
    </source>
</evidence>
<organism evidence="1 2">
    <name type="scientific">Desulfocucumis palustris</name>
    <dbReference type="NCBI Taxonomy" id="1898651"/>
    <lineage>
        <taxon>Bacteria</taxon>
        <taxon>Bacillati</taxon>
        <taxon>Bacillota</taxon>
        <taxon>Clostridia</taxon>
        <taxon>Eubacteriales</taxon>
        <taxon>Desulfocucumaceae</taxon>
        <taxon>Desulfocucumis</taxon>
    </lineage>
</organism>
<dbReference type="Proteomes" id="UP000239549">
    <property type="component" value="Unassembled WGS sequence"/>
</dbReference>
<accession>A0A2L2XAC9</accession>
<dbReference type="AlphaFoldDB" id="A0A2L2XAC9"/>
<reference evidence="2" key="1">
    <citation type="submission" date="2018-02" db="EMBL/GenBank/DDBJ databases">
        <title>Genome sequence of Desulfocucumis palustris strain NAW-5.</title>
        <authorList>
            <person name="Watanabe M."/>
            <person name="Kojima H."/>
            <person name="Fukui M."/>
        </authorList>
    </citation>
    <scope>NUCLEOTIDE SEQUENCE [LARGE SCALE GENOMIC DNA]</scope>
    <source>
        <strain evidence="2">NAW-5</strain>
    </source>
</reference>
<evidence type="ECO:0000313" key="1">
    <source>
        <dbReference type="EMBL" id="GBF33227.1"/>
    </source>
</evidence>
<dbReference type="EMBL" id="BFAV01000079">
    <property type="protein sequence ID" value="GBF33227.1"/>
    <property type="molecule type" value="Genomic_DNA"/>
</dbReference>
<keyword evidence="2" id="KW-1185">Reference proteome</keyword>
<comment type="caution">
    <text evidence="1">The sequence shown here is derived from an EMBL/GenBank/DDBJ whole genome shotgun (WGS) entry which is preliminary data.</text>
</comment>